<gene>
    <name evidence="2" type="ORF">BGZ65_002408</name>
</gene>
<feature type="compositionally biased region" description="Polar residues" evidence="1">
    <location>
        <begin position="194"/>
        <end position="207"/>
    </location>
</feature>
<dbReference type="Proteomes" id="UP000749646">
    <property type="component" value="Unassembled WGS sequence"/>
</dbReference>
<feature type="compositionally biased region" description="Polar residues" evidence="1">
    <location>
        <begin position="21"/>
        <end position="33"/>
    </location>
</feature>
<protein>
    <submittedName>
        <fullName evidence="2">Uncharacterized protein</fullName>
    </submittedName>
</protein>
<dbReference type="EMBL" id="JAAAHW010009774">
    <property type="protein sequence ID" value="KAF9936419.1"/>
    <property type="molecule type" value="Genomic_DNA"/>
</dbReference>
<feature type="compositionally biased region" description="Low complexity" evidence="1">
    <location>
        <begin position="41"/>
        <end position="87"/>
    </location>
</feature>
<sequence length="643" mass="70204">MILFNKIKKKPEDGAVPPTSPSRSTARGTSVNGVTPGPRPGGQQPAQSQGQGQGQGQAQAQAQVQAQAQGQPAPQSQQQPGHQGQGQSPPPGVVGGGGGGQGAFMSMNNGSAVSNLSSSNLSNNNNNNNNNSSGSTGSGNSPRNNNNMDLHQQQQYYMSQQQQQQQQQYQQQQQQPYQQQLHAPAPTSRDTDNPGMQPNPGSFGNDTALLSQGIQYQYPQNPSQQQTDGYNQGYNGVPTGHENNGAYNMDSNDHQQQQLLQQQQQYMMNQQMSNDGMGGLGGGGGGGGANHYGGNMDGSNHNNGNGNNMNMNNGAGGGGGITNSTANSSELVLPVDVRKLQDEVMSWKKSQESSQAKVNQLRQTLTQKSQENRELHTSLTQVTQDRLVLQELVHKREKEMDDLRSKYLSDVRQFRATDDDHSTIEQRVRMLQAAILQLTKAAAGDRAVNLNHDEAQLLVKKKYKFGNSQPYILNMFLEKYIMDTLLEEVFHGPPFYIGFELAKEYGAVYKWMVDNNFQDQAVRFRQQLCFLSAKAPCAQTYAAQEAARIAKGFEAKLERLYNNWAGQQKVLDLVTKAIELSLTMRSQNAEIMALVIPNESEFDAERMVPAHKSKEGGKVKVCVMPCFADTNGVVIGKAKVFCG</sequence>
<dbReference type="OrthoDB" id="2439595at2759"/>
<proteinExistence type="predicted"/>
<evidence type="ECO:0000313" key="3">
    <source>
        <dbReference type="Proteomes" id="UP000749646"/>
    </source>
</evidence>
<keyword evidence="3" id="KW-1185">Reference proteome</keyword>
<organism evidence="2 3">
    <name type="scientific">Modicella reniformis</name>
    <dbReference type="NCBI Taxonomy" id="1440133"/>
    <lineage>
        <taxon>Eukaryota</taxon>
        <taxon>Fungi</taxon>
        <taxon>Fungi incertae sedis</taxon>
        <taxon>Mucoromycota</taxon>
        <taxon>Mortierellomycotina</taxon>
        <taxon>Mortierellomycetes</taxon>
        <taxon>Mortierellales</taxon>
        <taxon>Mortierellaceae</taxon>
        <taxon>Modicella</taxon>
    </lineage>
</organism>
<feature type="region of interest" description="Disordered" evidence="1">
    <location>
        <begin position="219"/>
        <end position="243"/>
    </location>
</feature>
<evidence type="ECO:0000313" key="2">
    <source>
        <dbReference type="EMBL" id="KAF9936419.1"/>
    </source>
</evidence>
<feature type="region of interest" description="Disordered" evidence="1">
    <location>
        <begin position="1"/>
        <end position="207"/>
    </location>
</feature>
<feature type="compositionally biased region" description="Gly residues" evidence="1">
    <location>
        <begin position="93"/>
        <end position="102"/>
    </location>
</feature>
<comment type="caution">
    <text evidence="2">The sequence shown here is derived from an EMBL/GenBank/DDBJ whole genome shotgun (WGS) entry which is preliminary data.</text>
</comment>
<accession>A0A9P6LTA0</accession>
<reference evidence="2" key="1">
    <citation type="journal article" date="2020" name="Fungal Divers.">
        <title>Resolving the Mortierellaceae phylogeny through synthesis of multi-gene phylogenetics and phylogenomics.</title>
        <authorList>
            <person name="Vandepol N."/>
            <person name="Liber J."/>
            <person name="Desiro A."/>
            <person name="Na H."/>
            <person name="Kennedy M."/>
            <person name="Barry K."/>
            <person name="Grigoriev I.V."/>
            <person name="Miller A.N."/>
            <person name="O'Donnell K."/>
            <person name="Stajich J.E."/>
            <person name="Bonito G."/>
        </authorList>
    </citation>
    <scope>NUCLEOTIDE SEQUENCE</scope>
    <source>
        <strain evidence="2">MES-2147</strain>
    </source>
</reference>
<dbReference type="AlphaFoldDB" id="A0A9P6LTA0"/>
<feature type="compositionally biased region" description="Low complexity" evidence="1">
    <location>
        <begin position="108"/>
        <end position="180"/>
    </location>
</feature>
<name>A0A9P6LTA0_9FUNG</name>
<evidence type="ECO:0000256" key="1">
    <source>
        <dbReference type="SAM" id="MobiDB-lite"/>
    </source>
</evidence>